<dbReference type="InterPro" id="IPR040758">
    <property type="entry name" value="PrmC_N"/>
</dbReference>
<evidence type="ECO:0000313" key="9">
    <source>
        <dbReference type="EMBL" id="TWX70606.1"/>
    </source>
</evidence>
<feature type="binding site" evidence="5">
    <location>
        <begin position="180"/>
        <end position="183"/>
    </location>
    <ligand>
        <name>substrate</name>
    </ligand>
</feature>
<dbReference type="PROSITE" id="PS00092">
    <property type="entry name" value="N6_MTASE"/>
    <property type="match status" value="1"/>
</dbReference>
<sequence>MINQGQQLLAAFSDSAKLDCKILLAFVLNKETSYLLTWPEKKLTEQEYQAFITLFERRLQGEPIAYITQEREFWSLPFYVSPATLIPRPDTELLVEHILARHLASDLSCLDLGTGTGAIALSLASEQKQWQVHGIDFSEAAISLAKKNAQRLQLPQVELYQSDWFSNVAANKKFNIIVSNPPYIDEADQHLIEGDVRFEPLSALVAQDNGFADIKRIAKDAQVYLTNNGALYFEHGFEQAAGVRDILKQLGYQSIETFKDYGGNDRVTCCIYLQLK</sequence>
<dbReference type="EMBL" id="VOLQ01000004">
    <property type="protein sequence ID" value="TWX70606.1"/>
    <property type="molecule type" value="Genomic_DNA"/>
</dbReference>
<comment type="caution">
    <text evidence="9">The sequence shown here is derived from an EMBL/GenBank/DDBJ whole genome shotgun (WGS) entry which is preliminary data.</text>
</comment>
<gene>
    <name evidence="5 9" type="primary">prmC</name>
    <name evidence="8" type="ORF">ESZ26_03580</name>
    <name evidence="9" type="ORF">ESZ27_02835</name>
</gene>
<dbReference type="NCBIfam" id="TIGR00536">
    <property type="entry name" value="hemK_fam"/>
    <property type="match status" value="1"/>
</dbReference>
<evidence type="ECO:0000259" key="7">
    <source>
        <dbReference type="Pfam" id="PF17827"/>
    </source>
</evidence>
<dbReference type="Proteomes" id="UP000321525">
    <property type="component" value="Unassembled WGS sequence"/>
</dbReference>
<evidence type="ECO:0000256" key="2">
    <source>
        <dbReference type="ARBA" id="ARBA00022679"/>
    </source>
</evidence>
<dbReference type="EC" id="2.1.1.297" evidence="5"/>
<feature type="binding site" evidence="5">
    <location>
        <position position="180"/>
    </location>
    <ligand>
        <name>S-adenosyl-L-methionine</name>
        <dbReference type="ChEBI" id="CHEBI:59789"/>
    </ligand>
</feature>
<keyword evidence="2 5" id="KW-0808">Transferase</keyword>
<keyword evidence="1 5" id="KW-0489">Methyltransferase</keyword>
<evidence type="ECO:0000313" key="10">
    <source>
        <dbReference type="Proteomes" id="UP000321525"/>
    </source>
</evidence>
<dbReference type="AlphaFoldDB" id="A0A5C6QN22"/>
<dbReference type="InterPro" id="IPR002052">
    <property type="entry name" value="DNA_methylase_N6_adenine_CS"/>
</dbReference>
<dbReference type="PANTHER" id="PTHR18895:SF74">
    <property type="entry name" value="MTRF1L RELEASE FACTOR GLUTAMINE METHYLTRANSFERASE"/>
    <property type="match status" value="1"/>
</dbReference>
<dbReference type="Pfam" id="PF17827">
    <property type="entry name" value="PrmC_N"/>
    <property type="match status" value="1"/>
</dbReference>
<evidence type="ECO:0000256" key="3">
    <source>
        <dbReference type="ARBA" id="ARBA00022691"/>
    </source>
</evidence>
<dbReference type="InterPro" id="IPR007848">
    <property type="entry name" value="Small_mtfrase_dom"/>
</dbReference>
<accession>A0A5C6QN22</accession>
<dbReference type="GO" id="GO:0102559">
    <property type="term" value="F:peptide chain release factor N(5)-glutamine methyltransferase activity"/>
    <property type="evidence" value="ECO:0007669"/>
    <property type="project" value="UniProtKB-EC"/>
</dbReference>
<dbReference type="FunFam" id="3.40.50.150:FF:000053">
    <property type="entry name" value="Release factor glutamine methyltransferase"/>
    <property type="match status" value="1"/>
</dbReference>
<dbReference type="PANTHER" id="PTHR18895">
    <property type="entry name" value="HEMK METHYLTRANSFERASE"/>
    <property type="match status" value="1"/>
</dbReference>
<evidence type="ECO:0000313" key="8">
    <source>
        <dbReference type="EMBL" id="TWX62204.1"/>
    </source>
</evidence>
<dbReference type="GO" id="GO:0032259">
    <property type="term" value="P:methylation"/>
    <property type="evidence" value="ECO:0007669"/>
    <property type="project" value="UniProtKB-KW"/>
</dbReference>
<evidence type="ECO:0000259" key="6">
    <source>
        <dbReference type="Pfam" id="PF05175"/>
    </source>
</evidence>
<organism evidence="9 11">
    <name type="scientific">Colwellia hornerae</name>
    <dbReference type="NCBI Taxonomy" id="89402"/>
    <lineage>
        <taxon>Bacteria</taxon>
        <taxon>Pseudomonadati</taxon>
        <taxon>Pseudomonadota</taxon>
        <taxon>Gammaproteobacteria</taxon>
        <taxon>Alteromonadales</taxon>
        <taxon>Colwelliaceae</taxon>
        <taxon>Colwellia</taxon>
    </lineage>
</organism>
<feature type="domain" description="Release factor glutamine methyltransferase N-terminal" evidence="7">
    <location>
        <begin position="2"/>
        <end position="68"/>
    </location>
</feature>
<dbReference type="InterPro" id="IPR050320">
    <property type="entry name" value="N5-glutamine_MTase"/>
</dbReference>
<dbReference type="EMBL" id="VOLR01000004">
    <property type="protein sequence ID" value="TWX62204.1"/>
    <property type="molecule type" value="Genomic_DNA"/>
</dbReference>
<dbReference type="InterPro" id="IPR029063">
    <property type="entry name" value="SAM-dependent_MTases_sf"/>
</dbReference>
<feature type="binding site" evidence="5">
    <location>
        <position position="136"/>
    </location>
    <ligand>
        <name>S-adenosyl-L-methionine</name>
        <dbReference type="ChEBI" id="CHEBI:59789"/>
    </ligand>
</feature>
<dbReference type="CDD" id="cd02440">
    <property type="entry name" value="AdoMet_MTases"/>
    <property type="match status" value="1"/>
</dbReference>
<dbReference type="OrthoDB" id="9800643at2"/>
<dbReference type="Proteomes" id="UP000321917">
    <property type="component" value="Unassembled WGS sequence"/>
</dbReference>
<comment type="similarity">
    <text evidence="5">Belongs to the protein N5-glutamine methyltransferase family. PrmC subfamily.</text>
</comment>
<dbReference type="HAMAP" id="MF_02126">
    <property type="entry name" value="RF_methyltr_PrmC"/>
    <property type="match status" value="1"/>
</dbReference>
<feature type="binding site" evidence="5">
    <location>
        <begin position="113"/>
        <end position="117"/>
    </location>
    <ligand>
        <name>S-adenosyl-L-methionine</name>
        <dbReference type="ChEBI" id="CHEBI:59789"/>
    </ligand>
</feature>
<keyword evidence="3 5" id="KW-0949">S-adenosyl-L-methionine</keyword>
<dbReference type="SUPFAM" id="SSF53335">
    <property type="entry name" value="S-adenosyl-L-methionine-dependent methyltransferases"/>
    <property type="match status" value="1"/>
</dbReference>
<dbReference type="NCBIfam" id="TIGR03534">
    <property type="entry name" value="RF_mod_PrmC"/>
    <property type="match status" value="1"/>
</dbReference>
<comment type="catalytic activity">
    <reaction evidence="4 5">
        <text>L-glutaminyl-[peptide chain release factor] + S-adenosyl-L-methionine = N(5)-methyl-L-glutaminyl-[peptide chain release factor] + S-adenosyl-L-homocysteine + H(+)</text>
        <dbReference type="Rhea" id="RHEA:42896"/>
        <dbReference type="Rhea" id="RHEA-COMP:10271"/>
        <dbReference type="Rhea" id="RHEA-COMP:10272"/>
        <dbReference type="ChEBI" id="CHEBI:15378"/>
        <dbReference type="ChEBI" id="CHEBI:30011"/>
        <dbReference type="ChEBI" id="CHEBI:57856"/>
        <dbReference type="ChEBI" id="CHEBI:59789"/>
        <dbReference type="ChEBI" id="CHEBI:61891"/>
        <dbReference type="EC" id="2.1.1.297"/>
    </reaction>
</comment>
<protein>
    <recommendedName>
        <fullName evidence="5">Release factor glutamine methyltransferase</fullName>
        <shortName evidence="5">RF MTase</shortName>
        <ecNumber evidence="5">2.1.1.297</ecNumber>
    </recommendedName>
    <alternativeName>
        <fullName evidence="5">N5-glutamine methyltransferase PrmC</fullName>
    </alternativeName>
    <alternativeName>
        <fullName evidence="5">Protein-(glutamine-N5) MTase PrmC</fullName>
    </alternativeName>
    <alternativeName>
        <fullName evidence="5">Protein-glutamine N-methyltransferase PrmC</fullName>
    </alternativeName>
</protein>
<dbReference type="GO" id="GO:0003676">
    <property type="term" value="F:nucleic acid binding"/>
    <property type="evidence" value="ECO:0007669"/>
    <property type="project" value="InterPro"/>
</dbReference>
<evidence type="ECO:0000313" key="11">
    <source>
        <dbReference type="Proteomes" id="UP000321917"/>
    </source>
</evidence>
<feature type="binding site" evidence="5">
    <location>
        <position position="164"/>
    </location>
    <ligand>
        <name>S-adenosyl-L-methionine</name>
        <dbReference type="ChEBI" id="CHEBI:59789"/>
    </ligand>
</feature>
<dbReference type="Gene3D" id="1.10.8.10">
    <property type="entry name" value="DNA helicase RuvA subunit, C-terminal domain"/>
    <property type="match status" value="1"/>
</dbReference>
<comment type="function">
    <text evidence="5">Methylates the class 1 translation termination release factors RF1/PrfA and RF2/PrfB on the glutamine residue of the universally conserved GGQ motif.</text>
</comment>
<feature type="domain" description="Methyltransferase small" evidence="6">
    <location>
        <begin position="91"/>
        <end position="188"/>
    </location>
</feature>
<evidence type="ECO:0000256" key="1">
    <source>
        <dbReference type="ARBA" id="ARBA00022603"/>
    </source>
</evidence>
<dbReference type="Gene3D" id="3.40.50.150">
    <property type="entry name" value="Vaccinia Virus protein VP39"/>
    <property type="match status" value="1"/>
</dbReference>
<dbReference type="InterPro" id="IPR019874">
    <property type="entry name" value="RF_methyltr_PrmC"/>
</dbReference>
<dbReference type="Pfam" id="PF05175">
    <property type="entry name" value="MTS"/>
    <property type="match status" value="1"/>
</dbReference>
<reference evidence="9 11" key="1">
    <citation type="submission" date="2019-07" db="EMBL/GenBank/DDBJ databases">
        <title>Genomes of sea-ice associated Colwellia species.</title>
        <authorList>
            <person name="Bowman J.P."/>
        </authorList>
    </citation>
    <scope>NUCLEOTIDE SEQUENCE [LARGE SCALE GENOMIC DNA]</scope>
    <source>
        <strain evidence="8 10">ACAM 607</strain>
        <strain evidence="9 11">IC036</strain>
    </source>
</reference>
<evidence type="ECO:0000256" key="5">
    <source>
        <dbReference type="HAMAP-Rule" id="MF_02126"/>
    </source>
</evidence>
<dbReference type="InterPro" id="IPR004556">
    <property type="entry name" value="HemK-like"/>
</dbReference>
<name>A0A5C6QN22_9GAMM</name>
<proteinExistence type="inferred from homology"/>
<keyword evidence="10" id="KW-1185">Reference proteome</keyword>
<evidence type="ECO:0000256" key="4">
    <source>
        <dbReference type="ARBA" id="ARBA00048391"/>
    </source>
</evidence>